<dbReference type="PANTHER" id="PTHR34301">
    <property type="entry name" value="DNA-BINDING PROTEIN-RELATED"/>
    <property type="match status" value="1"/>
</dbReference>
<dbReference type="InterPro" id="IPR041664">
    <property type="entry name" value="AAA_16"/>
</dbReference>
<keyword evidence="3" id="KW-1185">Reference proteome</keyword>
<reference evidence="2 3" key="1">
    <citation type="submission" date="2020-03" db="EMBL/GenBank/DDBJ databases">
        <title>Genomic Encyclopedia of Type Strains, Phase IV (KMG-IV): sequencing the most valuable type-strain genomes for metagenomic binning, comparative biology and taxonomic classification.</title>
        <authorList>
            <person name="Goeker M."/>
        </authorList>
    </citation>
    <scope>NUCLEOTIDE SEQUENCE [LARGE SCALE GENOMIC DNA]</scope>
    <source>
        <strain evidence="2 3">DSM 7225</strain>
    </source>
</reference>
<comment type="caution">
    <text evidence="2">The sequence shown here is derived from an EMBL/GenBank/DDBJ whole genome shotgun (WGS) entry which is preliminary data.</text>
</comment>
<dbReference type="Pfam" id="PF13191">
    <property type="entry name" value="AAA_16"/>
    <property type="match status" value="1"/>
</dbReference>
<proteinExistence type="predicted"/>
<evidence type="ECO:0000313" key="3">
    <source>
        <dbReference type="Proteomes" id="UP000531251"/>
    </source>
</evidence>
<dbReference type="InterPro" id="IPR027417">
    <property type="entry name" value="P-loop_NTPase"/>
</dbReference>
<dbReference type="Gene3D" id="3.40.50.300">
    <property type="entry name" value="P-loop containing nucleotide triphosphate hydrolases"/>
    <property type="match status" value="1"/>
</dbReference>
<dbReference type="Proteomes" id="UP000531251">
    <property type="component" value="Unassembled WGS sequence"/>
</dbReference>
<name>A0A7X5XWF7_9SPHN</name>
<dbReference type="AlphaFoldDB" id="A0A7X5XWF7"/>
<dbReference type="SUPFAM" id="SSF52540">
    <property type="entry name" value="P-loop containing nucleoside triphosphate hydrolases"/>
    <property type="match status" value="1"/>
</dbReference>
<evidence type="ECO:0000259" key="1">
    <source>
        <dbReference type="Pfam" id="PF13191"/>
    </source>
</evidence>
<dbReference type="RefSeq" id="WP_126001867.1">
    <property type="nucleotide sequence ID" value="NZ_BAAADY010000017.1"/>
</dbReference>
<dbReference type="PANTHER" id="PTHR34301:SF8">
    <property type="entry name" value="ATPASE DOMAIN-CONTAINING PROTEIN"/>
    <property type="match status" value="1"/>
</dbReference>
<accession>A0A7X5XWF7</accession>
<evidence type="ECO:0000313" key="2">
    <source>
        <dbReference type="EMBL" id="NJB96624.1"/>
    </source>
</evidence>
<organism evidence="2 3">
    <name type="scientific">Sphingomonas trueperi</name>
    <dbReference type="NCBI Taxonomy" id="53317"/>
    <lineage>
        <taxon>Bacteria</taxon>
        <taxon>Pseudomonadati</taxon>
        <taxon>Pseudomonadota</taxon>
        <taxon>Alphaproteobacteria</taxon>
        <taxon>Sphingomonadales</taxon>
        <taxon>Sphingomonadaceae</taxon>
        <taxon>Sphingomonas</taxon>
    </lineage>
</organism>
<sequence length="463" mass="50875">MALGSALKFLWPFGRREVPEDDGYLPIAATVVPHRDAHGTSRLRPDFPTFRASALDRPLDRRREERREITRARFALATYFTPTQPVADRSSFAGRLGVLARLISAIESQRSHVVLYGERGIGKTSLLHVLADVARESSYIVSYATCGSNANFSDLFRAVLQDVPLLFHRDVAPNAGEAESGGSVADRLPAGKFGAGELADLCADITGTRVLIILDEYDRVEDTAFRQQVAELIKNLSDRAARVQLVIAGVASNLQELIGYVPSIRRNVIGLPMPRLEESEVQEMIALGETASGVRFDPNLTRIIHLLALGSPYFARLLCHHAAAEALDQGRLTVDQGHLRRALDAAIVEMEGRMAPRTVLEMRKFVGGRYDPLLAALGEASRSIDGWFGGRAVVELLPGAPITAQQVEQELAGLTVQLGLETEMQDGERRFRFTDDTLPIYLWLMVGRLRLDSGTLEDVLATV</sequence>
<feature type="domain" description="Orc1-like AAA ATPase" evidence="1">
    <location>
        <begin position="94"/>
        <end position="241"/>
    </location>
</feature>
<protein>
    <submittedName>
        <fullName evidence="2">Cdc6-like AAA superfamily ATPase</fullName>
    </submittedName>
</protein>
<dbReference type="EMBL" id="JAATJB010000002">
    <property type="protein sequence ID" value="NJB96624.1"/>
    <property type="molecule type" value="Genomic_DNA"/>
</dbReference>
<gene>
    <name evidence="2" type="ORF">GGR89_000924</name>
</gene>